<feature type="compositionally biased region" description="Basic and acidic residues" evidence="1">
    <location>
        <begin position="403"/>
        <end position="447"/>
    </location>
</feature>
<feature type="compositionally biased region" description="Basic residues" evidence="1">
    <location>
        <begin position="393"/>
        <end position="402"/>
    </location>
</feature>
<name>A0A9J5XP88_SOLCO</name>
<gene>
    <name evidence="2" type="ORF">H5410_040143</name>
</gene>
<dbReference type="OrthoDB" id="1939479at2759"/>
<dbReference type="AlphaFoldDB" id="A0A9J5XP88"/>
<reference evidence="2 3" key="1">
    <citation type="submission" date="2020-09" db="EMBL/GenBank/DDBJ databases">
        <title>De no assembly of potato wild relative species, Solanum commersonii.</title>
        <authorList>
            <person name="Cho K."/>
        </authorList>
    </citation>
    <scope>NUCLEOTIDE SEQUENCE [LARGE SCALE GENOMIC DNA]</scope>
    <source>
        <strain evidence="2">LZ3.2</strain>
        <tissue evidence="2">Leaf</tissue>
    </source>
</reference>
<proteinExistence type="predicted"/>
<evidence type="ECO:0000313" key="2">
    <source>
        <dbReference type="EMBL" id="KAG5589629.1"/>
    </source>
</evidence>
<accession>A0A9J5XP88</accession>
<organism evidence="2 3">
    <name type="scientific">Solanum commersonii</name>
    <name type="common">Commerson's wild potato</name>
    <name type="synonym">Commerson's nightshade</name>
    <dbReference type="NCBI Taxonomy" id="4109"/>
    <lineage>
        <taxon>Eukaryota</taxon>
        <taxon>Viridiplantae</taxon>
        <taxon>Streptophyta</taxon>
        <taxon>Embryophyta</taxon>
        <taxon>Tracheophyta</taxon>
        <taxon>Spermatophyta</taxon>
        <taxon>Magnoliopsida</taxon>
        <taxon>eudicotyledons</taxon>
        <taxon>Gunneridae</taxon>
        <taxon>Pentapetalae</taxon>
        <taxon>asterids</taxon>
        <taxon>lamiids</taxon>
        <taxon>Solanales</taxon>
        <taxon>Solanaceae</taxon>
        <taxon>Solanoideae</taxon>
        <taxon>Solaneae</taxon>
        <taxon>Solanum</taxon>
    </lineage>
</organism>
<keyword evidence="3" id="KW-1185">Reference proteome</keyword>
<sequence>MTTASVAHSNPKGNEKEKEKDEEEKKKKEKGEEEKGERERERSNELMSSFLQWINEGLYKHHAKKRDKDDHYLDNCSNLEFKQLDFVVAFPKKKDCVVPEYENKIVGTIKGFGIPGGLPWHLTDKVYDSMSSSRTNRKLCSEIHKLSTFLPKYLEFSGFLIKKTESTGQFLNLTNEKTNLTHSKSDMLLVLPNKQAIVCKDCGLFLTAYAEFLSDGLQVPSDGISSETLCMRYASLLWNCEILKPQSGYVSNNKDPQRPRPKKSKFDENVVIKVVVAIFSTTSVVICCDSLLQQGIVALIISSLSLISSQDGWVVIPFEILSNFKKLNLYKYNASCQKKIVLTNETTDTKIHKRPRTKTCRKKNENSTTTLLEELAFEAVSSSQVEPEFSQKNMKKEKKKKIKVGEVDEEEGKKEDEEEEGNKKEVEEDKGKQKEVEEEEGKNKQVVEEEEEKINDVDEEKGKQKEVEEEEQEKNEVEGDDGIKTINAHTFPVHLQPNATVDSIMRSAMGKPFDTFRIMLKQKCLKDFCRNSCFGHFLDLPEKNNARFQMTMVYELLKRRFIFQNPKKKDEPIPEFIVKKNHEDERKEKKKKQDSQLRSRTWCPLLAQDTSKKHKESMCLLWFVHNVLLAKDVNNNISLKWGHHNFELTVKYLLKPLGPKTNNLFGFPWDFMAWAFEVIPHLRYQVVHQWLVPIEKELQMPYLITLGLVETLFDPVVDRVKMELVGARTIKRDTIDNELVVFYEVDGGGIDVGAGVDVGGDIGAGAGQDQWATSCKRCFGFLCEKCKKQDEDFIMYLQTLKKRRKKSFINAIQNLKKKIFRELSIAVGEEVLKFKHVNVYKRMPIAQKNKLIELMRGKELSAQYGMHDFSGEDFRTMTSMKIWHVRYHEYYDSTNRILDLNFYSNFKQRYDKMSEEATTVSRRSFTQLINEFEWNEDMINYVRGIRPYPEGMD</sequence>
<comment type="caution">
    <text evidence="2">The sequence shown here is derived from an EMBL/GenBank/DDBJ whole genome shotgun (WGS) entry which is preliminary data.</text>
</comment>
<feature type="region of interest" description="Disordered" evidence="1">
    <location>
        <begin position="1"/>
        <end position="43"/>
    </location>
</feature>
<dbReference type="Proteomes" id="UP000824120">
    <property type="component" value="Chromosome 8"/>
</dbReference>
<feature type="compositionally biased region" description="Basic and acidic residues" evidence="1">
    <location>
        <begin position="13"/>
        <end position="43"/>
    </location>
</feature>
<evidence type="ECO:0000313" key="3">
    <source>
        <dbReference type="Proteomes" id="UP000824120"/>
    </source>
</evidence>
<dbReference type="EMBL" id="JACXVP010000008">
    <property type="protein sequence ID" value="KAG5589629.1"/>
    <property type="molecule type" value="Genomic_DNA"/>
</dbReference>
<feature type="region of interest" description="Disordered" evidence="1">
    <location>
        <begin position="574"/>
        <end position="593"/>
    </location>
</feature>
<evidence type="ECO:0000256" key="1">
    <source>
        <dbReference type="SAM" id="MobiDB-lite"/>
    </source>
</evidence>
<feature type="compositionally biased region" description="Basic and acidic residues" evidence="1">
    <location>
        <begin position="454"/>
        <end position="466"/>
    </location>
</feature>
<dbReference type="PANTHER" id="PTHR33022:SF13">
    <property type="entry name" value="UBIQUITIN-LIKE PROTEASE FAMILY PROFILE DOMAIN-CONTAINING PROTEIN"/>
    <property type="match status" value="1"/>
</dbReference>
<dbReference type="PANTHER" id="PTHR33022">
    <property type="entry name" value="DUF1985 DOMAIN-CONTAINING PROTEIN"/>
    <property type="match status" value="1"/>
</dbReference>
<protein>
    <submittedName>
        <fullName evidence="2">Uncharacterized protein</fullName>
    </submittedName>
</protein>
<feature type="compositionally biased region" description="Basic and acidic residues" evidence="1">
    <location>
        <begin position="474"/>
        <end position="483"/>
    </location>
</feature>
<feature type="region of interest" description="Disordered" evidence="1">
    <location>
        <begin position="383"/>
        <end position="483"/>
    </location>
</feature>